<dbReference type="EMBL" id="PYDT01000001">
    <property type="protein sequence ID" value="THU72668.1"/>
    <property type="molecule type" value="Genomic_DNA"/>
</dbReference>
<protein>
    <submittedName>
        <fullName evidence="1">Uncharacterized protein</fullName>
    </submittedName>
</protein>
<gene>
    <name evidence="1" type="ORF">C4D60_Mb04t14620</name>
</gene>
<keyword evidence="2" id="KW-1185">Reference proteome</keyword>
<reference evidence="1 2" key="1">
    <citation type="journal article" date="2019" name="Nat. Plants">
        <title>Genome sequencing of Musa balbisiana reveals subgenome evolution and function divergence in polyploid bananas.</title>
        <authorList>
            <person name="Yao X."/>
        </authorList>
    </citation>
    <scope>NUCLEOTIDE SEQUENCE [LARGE SCALE GENOMIC DNA]</scope>
    <source>
        <strain evidence="2">cv. DH-PKW</strain>
        <tissue evidence="1">Leaves</tissue>
    </source>
</reference>
<evidence type="ECO:0000313" key="1">
    <source>
        <dbReference type="EMBL" id="THU72668.1"/>
    </source>
</evidence>
<name>A0A4S8KC50_MUSBA</name>
<dbReference type="Proteomes" id="UP000317650">
    <property type="component" value="Chromosome 4"/>
</dbReference>
<proteinExistence type="predicted"/>
<organism evidence="1 2">
    <name type="scientific">Musa balbisiana</name>
    <name type="common">Banana</name>
    <dbReference type="NCBI Taxonomy" id="52838"/>
    <lineage>
        <taxon>Eukaryota</taxon>
        <taxon>Viridiplantae</taxon>
        <taxon>Streptophyta</taxon>
        <taxon>Embryophyta</taxon>
        <taxon>Tracheophyta</taxon>
        <taxon>Spermatophyta</taxon>
        <taxon>Magnoliopsida</taxon>
        <taxon>Liliopsida</taxon>
        <taxon>Zingiberales</taxon>
        <taxon>Musaceae</taxon>
        <taxon>Musa</taxon>
    </lineage>
</organism>
<comment type="caution">
    <text evidence="1">The sequence shown here is derived from an EMBL/GenBank/DDBJ whole genome shotgun (WGS) entry which is preliminary data.</text>
</comment>
<dbReference type="AlphaFoldDB" id="A0A4S8KC50"/>
<evidence type="ECO:0000313" key="2">
    <source>
        <dbReference type="Proteomes" id="UP000317650"/>
    </source>
</evidence>
<sequence length="93" mass="9988">MRTDQASPTPSPLPPSKLPKLLLPVLPISSSHPAAEALLHSYVDVVFGPLNTHIGARSFRPAFSLAPYSSPHHPGLHTIFLSSSPPTVSWCWA</sequence>
<accession>A0A4S8KC50</accession>